<accession>A0A165H3W0</accession>
<feature type="domain" description="DUF4187" evidence="2">
    <location>
        <begin position="324"/>
        <end position="378"/>
    </location>
</feature>
<dbReference type="AlphaFoldDB" id="A0A165H3W0"/>
<dbReference type="InterPro" id="IPR039249">
    <property type="entry name" value="GPATCH11"/>
</dbReference>
<dbReference type="InParanoid" id="A0A165H3W0"/>
<feature type="compositionally biased region" description="Basic and acidic residues" evidence="1">
    <location>
        <begin position="20"/>
        <end position="79"/>
    </location>
</feature>
<evidence type="ECO:0000313" key="3">
    <source>
        <dbReference type="EMBL" id="KZT58835.1"/>
    </source>
</evidence>
<dbReference type="SMART" id="SM01173">
    <property type="entry name" value="DUF4187"/>
    <property type="match status" value="1"/>
</dbReference>
<proteinExistence type="predicted"/>
<dbReference type="PANTHER" id="PTHR21032">
    <property type="entry name" value="G PATCH DOMAIN-CONTAINING PROTEIN 11"/>
    <property type="match status" value="1"/>
</dbReference>
<feature type="region of interest" description="Disordered" evidence="1">
    <location>
        <begin position="1"/>
        <end position="146"/>
    </location>
</feature>
<dbReference type="PANTHER" id="PTHR21032:SF0">
    <property type="entry name" value="G PATCH DOMAIN-CONTAINING PROTEIN 11"/>
    <property type="match status" value="1"/>
</dbReference>
<dbReference type="OrthoDB" id="786951at2759"/>
<dbReference type="InterPro" id="IPR025239">
    <property type="entry name" value="DUF4187"/>
</dbReference>
<keyword evidence="4" id="KW-1185">Reference proteome</keyword>
<evidence type="ECO:0000313" key="4">
    <source>
        <dbReference type="Proteomes" id="UP000076842"/>
    </source>
</evidence>
<feature type="compositionally biased region" description="Pro residues" evidence="1">
    <location>
        <begin position="104"/>
        <end position="115"/>
    </location>
</feature>
<dbReference type="STRING" id="1353952.A0A165H3W0"/>
<organism evidence="3 4">
    <name type="scientific">Calocera cornea HHB12733</name>
    <dbReference type="NCBI Taxonomy" id="1353952"/>
    <lineage>
        <taxon>Eukaryota</taxon>
        <taxon>Fungi</taxon>
        <taxon>Dikarya</taxon>
        <taxon>Basidiomycota</taxon>
        <taxon>Agaricomycotina</taxon>
        <taxon>Dacrymycetes</taxon>
        <taxon>Dacrymycetales</taxon>
        <taxon>Dacrymycetaceae</taxon>
        <taxon>Calocera</taxon>
    </lineage>
</organism>
<sequence>MSDDEDDYLSDKFLAQLDTPSEKPKTYRDLRKEAARIAEQKNEAGRKKSRKQLEEEARQEGLSKSLFERAQEEKEELGVENKALGMMKRMGFKVGESLGAKPASPKPSTPTPPIPSDEGESHRDVNGSSTPAEHEGMSVFTPSAFGHRKTPLPLSIWSGRQGLGKGKRALSPSAEAAEKAAKVAKLAADEASDAETFRNKAKLEFEERRAEGRLMSARKTCMTLDDGIGKKFNKYWLNPHVPNDFPPSLREYIANDPEALIGAADEAAAERLRWQMQRDALRSSPDPESLPLAMGPGQVRSIRDINIANKIQETEDVELSDKELQEAVAFLRLDPMTRLDELLAYMRDTHHYCFWCGTKYADEEELARECPGPDEDDHD</sequence>
<protein>
    <recommendedName>
        <fullName evidence="2">DUF4187 domain-containing protein</fullName>
    </recommendedName>
</protein>
<evidence type="ECO:0000259" key="2">
    <source>
        <dbReference type="SMART" id="SM01173"/>
    </source>
</evidence>
<dbReference type="GO" id="GO:0000776">
    <property type="term" value="C:kinetochore"/>
    <property type="evidence" value="ECO:0007669"/>
    <property type="project" value="TreeGrafter"/>
</dbReference>
<gene>
    <name evidence="3" type="ORF">CALCODRAFT_451182</name>
</gene>
<dbReference type="Pfam" id="PF13821">
    <property type="entry name" value="DUF4187"/>
    <property type="match status" value="1"/>
</dbReference>
<dbReference type="EMBL" id="KV423947">
    <property type="protein sequence ID" value="KZT58835.1"/>
    <property type="molecule type" value="Genomic_DNA"/>
</dbReference>
<name>A0A165H3W0_9BASI</name>
<reference evidence="3 4" key="1">
    <citation type="journal article" date="2016" name="Mol. Biol. Evol.">
        <title>Comparative Genomics of Early-Diverging Mushroom-Forming Fungi Provides Insights into the Origins of Lignocellulose Decay Capabilities.</title>
        <authorList>
            <person name="Nagy L.G."/>
            <person name="Riley R."/>
            <person name="Tritt A."/>
            <person name="Adam C."/>
            <person name="Daum C."/>
            <person name="Floudas D."/>
            <person name="Sun H."/>
            <person name="Yadav J.S."/>
            <person name="Pangilinan J."/>
            <person name="Larsson K.H."/>
            <person name="Matsuura K."/>
            <person name="Barry K."/>
            <person name="Labutti K."/>
            <person name="Kuo R."/>
            <person name="Ohm R.A."/>
            <person name="Bhattacharya S.S."/>
            <person name="Shirouzu T."/>
            <person name="Yoshinaga Y."/>
            <person name="Martin F.M."/>
            <person name="Grigoriev I.V."/>
            <person name="Hibbett D.S."/>
        </authorList>
    </citation>
    <scope>NUCLEOTIDE SEQUENCE [LARGE SCALE GENOMIC DNA]</scope>
    <source>
        <strain evidence="3 4">HHB12733</strain>
    </source>
</reference>
<evidence type="ECO:0000256" key="1">
    <source>
        <dbReference type="SAM" id="MobiDB-lite"/>
    </source>
</evidence>
<dbReference type="Proteomes" id="UP000076842">
    <property type="component" value="Unassembled WGS sequence"/>
</dbReference>